<evidence type="ECO:0000313" key="1">
    <source>
        <dbReference type="Proteomes" id="UP000887576"/>
    </source>
</evidence>
<proteinExistence type="predicted"/>
<reference evidence="2" key="1">
    <citation type="submission" date="2022-11" db="UniProtKB">
        <authorList>
            <consortium name="WormBaseParasite"/>
        </authorList>
    </citation>
    <scope>IDENTIFICATION</scope>
</reference>
<sequence length="198" mass="22176">MCCREKPGLPPIESCSAITALQKYYDVKVYPTEKRHLYSQFYTPGFTQAELEGKPVVMLLGQYSVGKTSLVEYLCNGKYPGADIGPEPTTDIFAHIQYSDEPMTIDGPALAQDKSYSLKGLEIFGEKFLNKLRATNFKAEILQHISILDTPGILAGKKQTDARGYDFAAIINFLAERVDKIILMFDANKVDLSDEYRD</sequence>
<accession>A0AC34Q705</accession>
<name>A0AC34Q705_9BILA</name>
<dbReference type="Proteomes" id="UP000887576">
    <property type="component" value="Unplaced"/>
</dbReference>
<protein>
    <submittedName>
        <fullName evidence="2">G domain-containing protein</fullName>
    </submittedName>
</protein>
<evidence type="ECO:0000313" key="2">
    <source>
        <dbReference type="WBParaSite" id="JU765_v2.g13563.t1"/>
    </source>
</evidence>
<dbReference type="WBParaSite" id="JU765_v2.g13563.t1">
    <property type="protein sequence ID" value="JU765_v2.g13563.t1"/>
    <property type="gene ID" value="JU765_v2.g13563"/>
</dbReference>
<organism evidence="1 2">
    <name type="scientific">Panagrolaimus sp. JU765</name>
    <dbReference type="NCBI Taxonomy" id="591449"/>
    <lineage>
        <taxon>Eukaryota</taxon>
        <taxon>Metazoa</taxon>
        <taxon>Ecdysozoa</taxon>
        <taxon>Nematoda</taxon>
        <taxon>Chromadorea</taxon>
        <taxon>Rhabditida</taxon>
        <taxon>Tylenchina</taxon>
        <taxon>Panagrolaimomorpha</taxon>
        <taxon>Panagrolaimoidea</taxon>
        <taxon>Panagrolaimidae</taxon>
        <taxon>Panagrolaimus</taxon>
    </lineage>
</organism>